<dbReference type="InterPro" id="IPR013149">
    <property type="entry name" value="ADH-like_C"/>
</dbReference>
<comment type="caution">
    <text evidence="7">The sequence shown here is derived from an EMBL/GenBank/DDBJ whole genome shotgun (WGS) entry which is preliminary data.</text>
</comment>
<dbReference type="InterPro" id="IPR020843">
    <property type="entry name" value="ER"/>
</dbReference>
<evidence type="ECO:0000256" key="5">
    <source>
        <dbReference type="ARBA" id="ARBA00023002"/>
    </source>
</evidence>
<feature type="domain" description="Enoyl reductase (ER)" evidence="6">
    <location>
        <begin position="7"/>
        <end position="335"/>
    </location>
</feature>
<evidence type="ECO:0000256" key="3">
    <source>
        <dbReference type="ARBA" id="ARBA00022723"/>
    </source>
</evidence>
<protein>
    <submittedName>
        <fullName evidence="7">2-desacetyl-2-hydroxyethyl bacteriochlorophyllide A dehydrogenase</fullName>
    </submittedName>
</protein>
<dbReference type="InterPro" id="IPR036291">
    <property type="entry name" value="NAD(P)-bd_dom_sf"/>
</dbReference>
<proteinExistence type="inferred from homology"/>
<keyword evidence="4" id="KW-0862">Zinc</keyword>
<evidence type="ECO:0000313" key="7">
    <source>
        <dbReference type="EMBL" id="MBE1608389.1"/>
    </source>
</evidence>
<sequence>MRAAVLDSVGRIRIVETEEPCPASDEVLVRMRAVGICGSDRHAFQGHHPFRRPPVVLGHEGAGLVAQVAPGGRLRVGDRVAIMPVLSCWDCRLCEVGLSHLCPHKRVPGVGWQGLLTEYVVAPERVLFPLADDISYGEGAMVEPVAVAWHTNQVGGVVFGDSLAVLGAGAIGTLVACVARLRGVGTLVVSDLVDARLRRVQELTGASVVNPSRADVVREARGLAGGEGFDVVVLASGHPSCMDEALALCRPRGTIVVLPMFEGPVMVNLNPAVLGEAVIRGSTIYTPADFRAAVDVVNRRVLDVRPLLAEPLPLERTQRAFEMWEANTDAGKVQIDPAR</sequence>
<reference evidence="7" key="1">
    <citation type="submission" date="2020-10" db="EMBL/GenBank/DDBJ databases">
        <title>Sequencing the genomes of 1000 actinobacteria strains.</title>
        <authorList>
            <person name="Klenk H.-P."/>
        </authorList>
    </citation>
    <scope>NUCLEOTIDE SEQUENCE</scope>
    <source>
        <strain evidence="7">DSM 45354</strain>
    </source>
</reference>
<gene>
    <name evidence="7" type="ORF">HEB94_005237</name>
</gene>
<dbReference type="EMBL" id="JADBEM010000001">
    <property type="protein sequence ID" value="MBE1608389.1"/>
    <property type="molecule type" value="Genomic_DNA"/>
</dbReference>
<dbReference type="RefSeq" id="WP_192752171.1">
    <property type="nucleotide sequence ID" value="NZ_BAABJL010000134.1"/>
</dbReference>
<evidence type="ECO:0000259" key="6">
    <source>
        <dbReference type="SMART" id="SM00829"/>
    </source>
</evidence>
<dbReference type="Proteomes" id="UP000638648">
    <property type="component" value="Unassembled WGS sequence"/>
</dbReference>
<evidence type="ECO:0000313" key="8">
    <source>
        <dbReference type="Proteomes" id="UP000638648"/>
    </source>
</evidence>
<organism evidence="7 8">
    <name type="scientific">Actinopolymorpha pittospori</name>
    <dbReference type="NCBI Taxonomy" id="648752"/>
    <lineage>
        <taxon>Bacteria</taxon>
        <taxon>Bacillati</taxon>
        <taxon>Actinomycetota</taxon>
        <taxon>Actinomycetes</taxon>
        <taxon>Propionibacteriales</taxon>
        <taxon>Actinopolymorphaceae</taxon>
        <taxon>Actinopolymorpha</taxon>
    </lineage>
</organism>
<dbReference type="InterPro" id="IPR013154">
    <property type="entry name" value="ADH-like_N"/>
</dbReference>
<keyword evidence="3" id="KW-0479">Metal-binding</keyword>
<dbReference type="GO" id="GO:0046872">
    <property type="term" value="F:metal ion binding"/>
    <property type="evidence" value="ECO:0007669"/>
    <property type="project" value="UniProtKB-KW"/>
</dbReference>
<comment type="cofactor">
    <cofactor evidence="1">
        <name>Zn(2+)</name>
        <dbReference type="ChEBI" id="CHEBI:29105"/>
    </cofactor>
</comment>
<keyword evidence="5" id="KW-0560">Oxidoreductase</keyword>
<dbReference type="Pfam" id="PF00107">
    <property type="entry name" value="ADH_zinc_N"/>
    <property type="match status" value="1"/>
</dbReference>
<keyword evidence="8" id="KW-1185">Reference proteome</keyword>
<dbReference type="SUPFAM" id="SSF50129">
    <property type="entry name" value="GroES-like"/>
    <property type="match status" value="1"/>
</dbReference>
<evidence type="ECO:0000256" key="2">
    <source>
        <dbReference type="ARBA" id="ARBA00008072"/>
    </source>
</evidence>
<dbReference type="InterPro" id="IPR011032">
    <property type="entry name" value="GroES-like_sf"/>
</dbReference>
<dbReference type="GO" id="GO:0016491">
    <property type="term" value="F:oxidoreductase activity"/>
    <property type="evidence" value="ECO:0007669"/>
    <property type="project" value="UniProtKB-KW"/>
</dbReference>
<accession>A0A927RB50</accession>
<dbReference type="Gene3D" id="3.40.50.720">
    <property type="entry name" value="NAD(P)-binding Rossmann-like Domain"/>
    <property type="match status" value="1"/>
</dbReference>
<dbReference type="AlphaFoldDB" id="A0A927RB50"/>
<name>A0A927RB50_9ACTN</name>
<dbReference type="SUPFAM" id="SSF51735">
    <property type="entry name" value="NAD(P)-binding Rossmann-fold domains"/>
    <property type="match status" value="1"/>
</dbReference>
<dbReference type="PANTHER" id="PTHR43161">
    <property type="entry name" value="SORBITOL DEHYDROGENASE"/>
    <property type="match status" value="1"/>
</dbReference>
<dbReference type="SMART" id="SM00829">
    <property type="entry name" value="PKS_ER"/>
    <property type="match status" value="1"/>
</dbReference>
<comment type="similarity">
    <text evidence="2">Belongs to the zinc-containing alcohol dehydrogenase family.</text>
</comment>
<dbReference type="Gene3D" id="3.90.180.10">
    <property type="entry name" value="Medium-chain alcohol dehydrogenases, catalytic domain"/>
    <property type="match status" value="1"/>
</dbReference>
<evidence type="ECO:0000256" key="1">
    <source>
        <dbReference type="ARBA" id="ARBA00001947"/>
    </source>
</evidence>
<evidence type="ECO:0000256" key="4">
    <source>
        <dbReference type="ARBA" id="ARBA00022833"/>
    </source>
</evidence>
<dbReference type="Pfam" id="PF08240">
    <property type="entry name" value="ADH_N"/>
    <property type="match status" value="1"/>
</dbReference>